<evidence type="ECO:0000313" key="1">
    <source>
        <dbReference type="EMBL" id="DAE06047.1"/>
    </source>
</evidence>
<protein>
    <submittedName>
        <fullName evidence="1">Uncharacterized protein</fullName>
    </submittedName>
</protein>
<name>A0A8S5PFU3_9CAUD</name>
<dbReference type="EMBL" id="BK015425">
    <property type="protein sequence ID" value="DAE06047.1"/>
    <property type="molecule type" value="Genomic_DNA"/>
</dbReference>
<reference evidence="1" key="1">
    <citation type="journal article" date="2021" name="Proc. Natl. Acad. Sci. U.S.A.">
        <title>A Catalog of Tens of Thousands of Viruses from Human Metagenomes Reveals Hidden Associations with Chronic Diseases.</title>
        <authorList>
            <person name="Tisza M.J."/>
            <person name="Buck C.B."/>
        </authorList>
    </citation>
    <scope>NUCLEOTIDE SEQUENCE</scope>
    <source>
        <strain evidence="1">Ctsxw88</strain>
    </source>
</reference>
<proteinExistence type="predicted"/>
<organism evidence="1">
    <name type="scientific">Siphoviridae sp. ctsxw88</name>
    <dbReference type="NCBI Taxonomy" id="2825701"/>
    <lineage>
        <taxon>Viruses</taxon>
        <taxon>Duplodnaviria</taxon>
        <taxon>Heunggongvirae</taxon>
        <taxon>Uroviricota</taxon>
        <taxon>Caudoviricetes</taxon>
    </lineage>
</organism>
<sequence>MKIQRVLCRLHKRYTYIAVYCAKYLFCEISLN</sequence>
<accession>A0A8S5PFU3</accession>